<dbReference type="OrthoDB" id="273314at2"/>
<evidence type="ECO:0000256" key="4">
    <source>
        <dbReference type="RuleBase" id="RU361187"/>
    </source>
</evidence>
<dbReference type="Proteomes" id="UP000249890">
    <property type="component" value="Chromosome"/>
</dbReference>
<keyword evidence="6" id="KW-1185">Reference proteome</keyword>
<name>A0A2Z2KM24_9BACL</name>
<dbReference type="KEGG" id="pdh:B9T62_01915"/>
<organism evidence="5 6">
    <name type="scientific">Paenibacillus donghaensis</name>
    <dbReference type="NCBI Taxonomy" id="414771"/>
    <lineage>
        <taxon>Bacteria</taxon>
        <taxon>Bacillati</taxon>
        <taxon>Bacillota</taxon>
        <taxon>Bacilli</taxon>
        <taxon>Bacillales</taxon>
        <taxon>Paenibacillaceae</taxon>
        <taxon>Paenibacillus</taxon>
    </lineage>
</organism>
<dbReference type="SUPFAM" id="SSF75005">
    <property type="entry name" value="Arabinanase/levansucrase/invertase"/>
    <property type="match status" value="1"/>
</dbReference>
<dbReference type="EMBL" id="CP021780">
    <property type="protein sequence ID" value="ASA19678.1"/>
    <property type="molecule type" value="Genomic_DNA"/>
</dbReference>
<comment type="similarity">
    <text evidence="1 4">Belongs to the glycosyl hydrolase 43 family.</text>
</comment>
<dbReference type="Pfam" id="PF04616">
    <property type="entry name" value="Glyco_hydro_43"/>
    <property type="match status" value="1"/>
</dbReference>
<evidence type="ECO:0000313" key="6">
    <source>
        <dbReference type="Proteomes" id="UP000249890"/>
    </source>
</evidence>
<dbReference type="RefSeq" id="WP_087913702.1">
    <property type="nucleotide sequence ID" value="NZ_CP021780.1"/>
</dbReference>
<evidence type="ECO:0000256" key="3">
    <source>
        <dbReference type="ARBA" id="ARBA00023295"/>
    </source>
</evidence>
<protein>
    <submittedName>
        <fullName evidence="5">Glycosyl hydrolase family 43</fullName>
    </submittedName>
</protein>
<evidence type="ECO:0000256" key="2">
    <source>
        <dbReference type="ARBA" id="ARBA00022801"/>
    </source>
</evidence>
<proteinExistence type="inferred from homology"/>
<dbReference type="Gene3D" id="2.115.10.20">
    <property type="entry name" value="Glycosyl hydrolase domain, family 43"/>
    <property type="match status" value="1"/>
</dbReference>
<dbReference type="InterPro" id="IPR006710">
    <property type="entry name" value="Glyco_hydro_43"/>
</dbReference>
<gene>
    <name evidence="5" type="ORF">B9T62_01915</name>
</gene>
<reference evidence="5 6" key="1">
    <citation type="submission" date="2017-06" db="EMBL/GenBank/DDBJ databases">
        <title>Complete genome sequence of Paenibacillus donghaensis KCTC 13049T isolated from East Sea sediment, South Korea.</title>
        <authorList>
            <person name="Jung B.K."/>
            <person name="Hong S.-J."/>
            <person name="Shin J.-H."/>
        </authorList>
    </citation>
    <scope>NUCLEOTIDE SEQUENCE [LARGE SCALE GENOMIC DNA]</scope>
    <source>
        <strain evidence="5 6">KCTC 13049</strain>
    </source>
</reference>
<evidence type="ECO:0000313" key="5">
    <source>
        <dbReference type="EMBL" id="ASA19678.1"/>
    </source>
</evidence>
<evidence type="ECO:0000256" key="1">
    <source>
        <dbReference type="ARBA" id="ARBA00009865"/>
    </source>
</evidence>
<dbReference type="CDD" id="cd18825">
    <property type="entry name" value="GH43_CtGH43-like"/>
    <property type="match status" value="1"/>
</dbReference>
<keyword evidence="2 4" id="KW-0378">Hydrolase</keyword>
<dbReference type="AlphaFoldDB" id="A0A2Z2KM24"/>
<dbReference type="PANTHER" id="PTHR22925">
    <property type="entry name" value="GLYCOSYL HYDROLASE 43 FAMILY MEMBER"/>
    <property type="match status" value="1"/>
</dbReference>
<accession>A0A2Z2KM24</accession>
<dbReference type="PANTHER" id="PTHR22925:SF3">
    <property type="entry name" value="GLYCOSYL HYDROLASE FAMILY PROTEIN 43"/>
    <property type="match status" value="1"/>
</dbReference>
<dbReference type="GO" id="GO:0004553">
    <property type="term" value="F:hydrolase activity, hydrolyzing O-glycosyl compounds"/>
    <property type="evidence" value="ECO:0007669"/>
    <property type="project" value="InterPro"/>
</dbReference>
<keyword evidence="3 4" id="KW-0326">Glycosidase</keyword>
<dbReference type="InterPro" id="IPR023296">
    <property type="entry name" value="Glyco_hydro_beta-prop_sf"/>
</dbReference>
<dbReference type="GO" id="GO:0005975">
    <property type="term" value="P:carbohydrate metabolic process"/>
    <property type="evidence" value="ECO:0007669"/>
    <property type="project" value="InterPro"/>
</dbReference>
<sequence length="320" mass="35861">MSQIENSMFIRPGEVWLDTGGEPIQAHGGGMLYYEGSYYWYGENKSAATCNARTDVVGVSCYCSTDLARWDNKGIVLAAMPEEPEHDLHPSKVLERPMVIYNEATRTFVMWLHSDEADYSGARAGVAVSKTPDGPFRYLGSVRPNDMMSRDMTVFVDDDREAYLFYSSEHNSTLHIVRLSGDYLSPTESYTRQFPDSYREAPAVFKDKGCYYLITSGCTGWEANAAEYAIAEHPLGPWTVMGNPCTGSEVETTFRSQSTFVFPAAGSPGQYIFMADRWNSSDLGDSRYMWLPVTTQNGQLSLGWRDEWKLPVSNKGGDTR</sequence>